<organism evidence="1">
    <name type="scientific">Streptomyces sp. Y1</name>
    <dbReference type="NCBI Taxonomy" id="3238634"/>
    <lineage>
        <taxon>Bacteria</taxon>
        <taxon>Bacillati</taxon>
        <taxon>Actinomycetota</taxon>
        <taxon>Actinomycetes</taxon>
        <taxon>Kitasatosporales</taxon>
        <taxon>Streptomycetaceae</taxon>
        <taxon>Streptomyces</taxon>
    </lineage>
</organism>
<reference evidence="1" key="1">
    <citation type="submission" date="2024-07" db="EMBL/GenBank/DDBJ databases">
        <authorList>
            <person name="Yu S.T."/>
        </authorList>
    </citation>
    <scope>NUCLEOTIDE SEQUENCE</scope>
    <source>
        <strain evidence="1">Y1</strain>
    </source>
</reference>
<dbReference type="EMBL" id="CP163445">
    <property type="protein sequence ID" value="XDQ79386.1"/>
    <property type="molecule type" value="Genomic_DNA"/>
</dbReference>
<protein>
    <submittedName>
        <fullName evidence="1">Uncharacterized protein</fullName>
    </submittedName>
</protein>
<proteinExistence type="predicted"/>
<gene>
    <name evidence="1" type="ORF">AB2U05_13410</name>
</gene>
<sequence>MPWISRRALAETAAAMTRLRGRVRGLEADLLEQGRANGRLAARAVAAENAHQGAAKAIRTAHQSQHDELSRLRVQVDLLRADRDGLRRQLDDALSYTPEAVERINKGAVRR</sequence>
<evidence type="ECO:0000313" key="1">
    <source>
        <dbReference type="EMBL" id="XDQ79386.1"/>
    </source>
</evidence>
<name>A0AB39TJT0_9ACTN</name>
<dbReference type="RefSeq" id="WP_369183299.1">
    <property type="nucleotide sequence ID" value="NZ_CP163445.1"/>
</dbReference>
<accession>A0AB39TJT0</accession>
<dbReference type="AlphaFoldDB" id="A0AB39TJT0"/>